<dbReference type="Gene3D" id="2.120.10.80">
    <property type="entry name" value="Kelch-type beta propeller"/>
    <property type="match status" value="1"/>
</dbReference>
<accession>A0A6D2JBW9</accession>
<reference evidence="2" key="1">
    <citation type="submission" date="2020-01" db="EMBL/GenBank/DDBJ databases">
        <authorList>
            <person name="Mishra B."/>
        </authorList>
    </citation>
    <scope>NUCLEOTIDE SEQUENCE [LARGE SCALE GENOMIC DNA]</scope>
</reference>
<dbReference type="InterPro" id="IPR036047">
    <property type="entry name" value="F-box-like_dom_sf"/>
</dbReference>
<dbReference type="Pfam" id="PF07734">
    <property type="entry name" value="FBA_1"/>
    <property type="match status" value="1"/>
</dbReference>
<evidence type="ECO:0000259" key="1">
    <source>
        <dbReference type="Pfam" id="PF07734"/>
    </source>
</evidence>
<comment type="caution">
    <text evidence="2">The sequence shown here is derived from an EMBL/GenBank/DDBJ whole genome shotgun (WGS) entry which is preliminary data.</text>
</comment>
<dbReference type="InterPro" id="IPR011043">
    <property type="entry name" value="Gal_Oxase/kelch_b-propeller"/>
</dbReference>
<keyword evidence="3" id="KW-1185">Reference proteome</keyword>
<dbReference type="AlphaFoldDB" id="A0A6D2JBW9"/>
<dbReference type="NCBIfam" id="TIGR01640">
    <property type="entry name" value="F_box_assoc_1"/>
    <property type="match status" value="1"/>
</dbReference>
<dbReference type="OrthoDB" id="1036825at2759"/>
<dbReference type="PANTHER" id="PTHR31672">
    <property type="entry name" value="BNACNNG10540D PROTEIN"/>
    <property type="match status" value="1"/>
</dbReference>
<sequence>MELFRDLPKELVEEEILTRVPATYLKGLGSTCKLWNRLFNGDRRFARNHSDKAAKQFLGLISTRAFRICPIIVDLDGKVPTFEVKTELSLVDPHSKYPGAQFNVGAIFHCDGLLLCTSVDESRFVVWNPLTGETRWFQPSCRGTRGRGFALGYGENKTYKILSYYNEKDFEVYEFSSDSWRVVDDIMPPGWTLDYSDASVSLKGSTYLFGYGKDESKTQSIESLVKFDFSTEKCVLVPLPYQCKDRLFQAACVSVVKDEKLSVLLQIEDTSKTEIWVSNKVDETETTQVVSWNKVLSLDLSPDLQLCEDAKFLLDEEKKAVVISMNWMDYEDQVAAGTRSKEMIYIVGEDSEVTQVDFGMERTSPCLVGILNYVPSLVQMEQAGGKRKRWTFDM</sequence>
<proteinExistence type="predicted"/>
<evidence type="ECO:0000313" key="2">
    <source>
        <dbReference type="EMBL" id="CAA7037188.1"/>
    </source>
</evidence>
<dbReference type="SUPFAM" id="SSF50965">
    <property type="entry name" value="Galactose oxidase, central domain"/>
    <property type="match status" value="1"/>
</dbReference>
<gene>
    <name evidence="2" type="ORF">MERR_LOCUS24423</name>
</gene>
<dbReference type="EMBL" id="CACVBM020001172">
    <property type="protein sequence ID" value="CAA7037188.1"/>
    <property type="molecule type" value="Genomic_DNA"/>
</dbReference>
<dbReference type="InterPro" id="IPR006527">
    <property type="entry name" value="F-box-assoc_dom_typ1"/>
</dbReference>
<dbReference type="SUPFAM" id="SSF81383">
    <property type="entry name" value="F-box domain"/>
    <property type="match status" value="1"/>
</dbReference>
<dbReference type="PANTHER" id="PTHR31672:SF13">
    <property type="entry name" value="F-BOX PROTEIN CPR30-LIKE"/>
    <property type="match status" value="1"/>
</dbReference>
<evidence type="ECO:0000313" key="3">
    <source>
        <dbReference type="Proteomes" id="UP000467841"/>
    </source>
</evidence>
<dbReference type="InterPro" id="IPR015915">
    <property type="entry name" value="Kelch-typ_b-propeller"/>
</dbReference>
<protein>
    <recommendedName>
        <fullName evidence="1">F-box associated beta-propeller type 1 domain-containing protein</fullName>
    </recommendedName>
</protein>
<name>A0A6D2JBW9_9BRAS</name>
<feature type="domain" description="F-box associated beta-propeller type 1" evidence="1">
    <location>
        <begin position="61"/>
        <end position="380"/>
    </location>
</feature>
<dbReference type="Proteomes" id="UP000467841">
    <property type="component" value="Unassembled WGS sequence"/>
</dbReference>
<organism evidence="2 3">
    <name type="scientific">Microthlaspi erraticum</name>
    <dbReference type="NCBI Taxonomy" id="1685480"/>
    <lineage>
        <taxon>Eukaryota</taxon>
        <taxon>Viridiplantae</taxon>
        <taxon>Streptophyta</taxon>
        <taxon>Embryophyta</taxon>
        <taxon>Tracheophyta</taxon>
        <taxon>Spermatophyta</taxon>
        <taxon>Magnoliopsida</taxon>
        <taxon>eudicotyledons</taxon>
        <taxon>Gunneridae</taxon>
        <taxon>Pentapetalae</taxon>
        <taxon>rosids</taxon>
        <taxon>malvids</taxon>
        <taxon>Brassicales</taxon>
        <taxon>Brassicaceae</taxon>
        <taxon>Coluteocarpeae</taxon>
        <taxon>Microthlaspi</taxon>
    </lineage>
</organism>
<dbReference type="InterPro" id="IPR017451">
    <property type="entry name" value="F-box-assoc_interact_dom"/>
</dbReference>
<dbReference type="InterPro" id="IPR050796">
    <property type="entry name" value="SCF_F-box_component"/>
</dbReference>